<reference evidence="1" key="1">
    <citation type="submission" date="2014-11" db="EMBL/GenBank/DDBJ databases">
        <authorList>
            <person name="Amaro Gonzalez C."/>
        </authorList>
    </citation>
    <scope>NUCLEOTIDE SEQUENCE</scope>
</reference>
<reference evidence="1" key="2">
    <citation type="journal article" date="2015" name="Fish Shellfish Immunol.">
        <title>Early steps in the European eel (Anguilla anguilla)-Vibrio vulnificus interaction in the gills: Role of the RtxA13 toxin.</title>
        <authorList>
            <person name="Callol A."/>
            <person name="Pajuelo D."/>
            <person name="Ebbesson L."/>
            <person name="Teles M."/>
            <person name="MacKenzie S."/>
            <person name="Amaro C."/>
        </authorList>
    </citation>
    <scope>NUCLEOTIDE SEQUENCE</scope>
</reference>
<dbReference type="AlphaFoldDB" id="A0A0E9VGL6"/>
<sequence>MNPLLHRWKWSLMYSKGCQCPGGLIKVAITTRPKHSSIPTWIPLRRLQ</sequence>
<organism evidence="1">
    <name type="scientific">Anguilla anguilla</name>
    <name type="common">European freshwater eel</name>
    <name type="synonym">Muraena anguilla</name>
    <dbReference type="NCBI Taxonomy" id="7936"/>
    <lineage>
        <taxon>Eukaryota</taxon>
        <taxon>Metazoa</taxon>
        <taxon>Chordata</taxon>
        <taxon>Craniata</taxon>
        <taxon>Vertebrata</taxon>
        <taxon>Euteleostomi</taxon>
        <taxon>Actinopterygii</taxon>
        <taxon>Neopterygii</taxon>
        <taxon>Teleostei</taxon>
        <taxon>Anguilliformes</taxon>
        <taxon>Anguillidae</taxon>
        <taxon>Anguilla</taxon>
    </lineage>
</organism>
<name>A0A0E9VGL6_ANGAN</name>
<dbReference type="EMBL" id="GBXM01032244">
    <property type="protein sequence ID" value="JAH76333.1"/>
    <property type="molecule type" value="Transcribed_RNA"/>
</dbReference>
<evidence type="ECO:0000313" key="1">
    <source>
        <dbReference type="EMBL" id="JAH76333.1"/>
    </source>
</evidence>
<proteinExistence type="predicted"/>
<protein>
    <submittedName>
        <fullName evidence="1">Uncharacterized protein</fullName>
    </submittedName>
</protein>
<accession>A0A0E9VGL6</accession>